<dbReference type="Proteomes" id="UP000027195">
    <property type="component" value="Unassembled WGS sequence"/>
</dbReference>
<dbReference type="GO" id="GO:0060090">
    <property type="term" value="F:molecular adaptor activity"/>
    <property type="evidence" value="ECO:0007669"/>
    <property type="project" value="TreeGrafter"/>
</dbReference>
<dbReference type="GO" id="GO:0070979">
    <property type="term" value="P:protein K11-linked ubiquitination"/>
    <property type="evidence" value="ECO:0007669"/>
    <property type="project" value="TreeGrafter"/>
</dbReference>
<evidence type="ECO:0000259" key="8">
    <source>
        <dbReference type="Pfam" id="PF18122"/>
    </source>
</evidence>
<feature type="region of interest" description="Disordered" evidence="6">
    <location>
        <begin position="122"/>
        <end position="149"/>
    </location>
</feature>
<dbReference type="Pfam" id="PF12859">
    <property type="entry name" value="ANAPC1"/>
    <property type="match status" value="1"/>
</dbReference>
<dbReference type="EMBL" id="KL198060">
    <property type="protein sequence ID" value="KDQ11269.1"/>
    <property type="molecule type" value="Genomic_DNA"/>
</dbReference>
<evidence type="ECO:0000313" key="12">
    <source>
        <dbReference type="Proteomes" id="UP000027195"/>
    </source>
</evidence>
<dbReference type="Gene3D" id="1.25.10.10">
    <property type="entry name" value="Leucine-rich Repeat Variant"/>
    <property type="match status" value="2"/>
</dbReference>
<evidence type="ECO:0000259" key="7">
    <source>
        <dbReference type="Pfam" id="PF12859"/>
    </source>
</evidence>
<evidence type="ECO:0000256" key="5">
    <source>
        <dbReference type="ARBA" id="ARBA00023306"/>
    </source>
</evidence>
<proteinExistence type="inferred from homology"/>
<evidence type="ECO:0000259" key="9">
    <source>
        <dbReference type="Pfam" id="PF20518"/>
    </source>
</evidence>
<feature type="region of interest" description="Disordered" evidence="6">
    <location>
        <begin position="1"/>
        <end position="42"/>
    </location>
</feature>
<dbReference type="InterPro" id="IPR011989">
    <property type="entry name" value="ARM-like"/>
</dbReference>
<feature type="region of interest" description="Disordered" evidence="6">
    <location>
        <begin position="847"/>
        <end position="866"/>
    </location>
</feature>
<evidence type="ECO:0000256" key="6">
    <source>
        <dbReference type="SAM" id="MobiDB-lite"/>
    </source>
</evidence>
<gene>
    <name evidence="11" type="ORF">BOTBODRAFT_147325</name>
</gene>
<dbReference type="Pfam" id="PF21282">
    <property type="entry name" value="APC1_3rd"/>
    <property type="match status" value="1"/>
</dbReference>
<feature type="region of interest" description="Disordered" evidence="6">
    <location>
        <begin position="424"/>
        <end position="467"/>
    </location>
</feature>
<dbReference type="Pfam" id="PF20518">
    <property type="entry name" value="Apc1_MidN"/>
    <property type="match status" value="1"/>
</dbReference>
<dbReference type="GO" id="GO:0005680">
    <property type="term" value="C:anaphase-promoting complex"/>
    <property type="evidence" value="ECO:0007669"/>
    <property type="project" value="InterPro"/>
</dbReference>
<feature type="region of interest" description="Disordered" evidence="6">
    <location>
        <begin position="345"/>
        <end position="406"/>
    </location>
</feature>
<dbReference type="GO" id="GO:0007091">
    <property type="term" value="P:metaphase/anaphase transition of mitotic cell cycle"/>
    <property type="evidence" value="ECO:0007669"/>
    <property type="project" value="TreeGrafter"/>
</dbReference>
<protein>
    <submittedName>
        <fullName evidence="11">Uncharacterized protein</fullName>
    </submittedName>
</protein>
<feature type="domain" description="Anaphase-promoting complex subunit 1 beta-sandwich" evidence="10">
    <location>
        <begin position="1758"/>
        <end position="1840"/>
    </location>
</feature>
<evidence type="ECO:0000256" key="1">
    <source>
        <dbReference type="ARBA" id="ARBA00010547"/>
    </source>
</evidence>
<comment type="similarity">
    <text evidence="1">Belongs to the APC1 family.</text>
</comment>
<dbReference type="GO" id="GO:0051301">
    <property type="term" value="P:cell division"/>
    <property type="evidence" value="ECO:0007669"/>
    <property type="project" value="UniProtKB-KW"/>
</dbReference>
<name>A0A067M6T6_BOTB1</name>
<organism evidence="11 12">
    <name type="scientific">Botryobasidium botryosum (strain FD-172 SS1)</name>
    <dbReference type="NCBI Taxonomy" id="930990"/>
    <lineage>
        <taxon>Eukaryota</taxon>
        <taxon>Fungi</taxon>
        <taxon>Dikarya</taxon>
        <taxon>Basidiomycota</taxon>
        <taxon>Agaricomycotina</taxon>
        <taxon>Agaricomycetes</taxon>
        <taxon>Cantharellales</taxon>
        <taxon>Botryobasidiaceae</taxon>
        <taxon>Botryobasidium</taxon>
    </lineage>
</organism>
<evidence type="ECO:0000313" key="11">
    <source>
        <dbReference type="EMBL" id="KDQ11269.1"/>
    </source>
</evidence>
<feature type="domain" description="Anaphase-promoting complex subunit 1 C-terminal" evidence="8">
    <location>
        <begin position="1888"/>
        <end position="2069"/>
    </location>
</feature>
<sequence length="2145" mass="235811">MDTDMGDAIPLYASGSPKSSGATYAASSSPQPVRPAAQPEESDLLKTIRAILRPSSSSPSYPPRQGRILSHSLSQHEGEDELFWTSRTVIWSSGGVQKRKWIFENESQDVQCACFAWFDSSKTSTGGQSRQTLEKRPTSSVNFLSSGSTSSTRATFGPFAQLRRTEPRVEEKDKNRAKLNTRAICIFLWDIAKIYTREGLEYTINVPFPVGRAWEILPVGIMLQSVITNVEYEDPSLLGQEPMPNLYTLSGPFDEVKMVGFASKIEGGFESAAIGRIPEGPAPTVTRSKLISRLGKLERVLFVSPCNRPRWTTPHRVIVSHDPERRKLTVWRYVYIRVDDLPKPLSKAATSGPRRQPPRPKPYDPRSPAFSAHFAGASPVFQSDKGPRPRTFPVLGNPPTLPKLAPLTTLPTLPALSALPSLPSFGSSNTNPTPLLPSHTIRPGPSASSSTISTDPRAKSRIPSQSRNELSITLDRLALGGTGEGEGPVPFPVMGMESLPGGEFSMNMGVGADREGGGMWELPEEGRMQPEVWMEKLHQYDLVDADCAAYEQISVSVFDERCEHSILAISFGASQTLHLLRLSLPQSASSSKKSQHSRAKSSTPAVPTSESNRATKSRSKGATAYAQDKDPAVFPEAKTGTTSTSGAEEDTRLRAEHLRTMRALSASSVICTRDGILDLMIVKHDHSLAVLTHELHELRITLGGLKSGHGAEGEAEKEPSNSSIEIRDIEASDLVNDTNWYGTPPRNDEFRIARVEDVVDSGVTIVSDEGRKLRLATDLVPRNNSLIIACLRVLSLALPANEAFEVKKAFLRRWAGGMRKCADRDTEFDCFKEAILGVLVGGGNGSGVDAGEGNSTAEQTADEGDMDVEDENSAWNLLASSLSHRQMLDDPALRNLVLPAAPSQPRPTVPGIPQSSRYLLPALYALHLLGEQLKIDLAHQHDLVRLAPLLVTLSRMYRQDWADYWMRVCPDSSGANGWNTCPPSQDNSCNNQPPDLTAYLYSRIARPETVSPSFPTLIPYIASKFRIVPSMEYGRIDPLSLTRHIVEIYSTLCAAPVTPETYRIRAHRTVQKIIQCGMSSASLNKLPLGVIAPLREAIRTCQAQPPGDWSAAAYNLIERNDLAQLVGGASSNFAFGDAYRQKKEYYAQTDRDTINGIAQHAKNLASETAPKEMDTDLISREFTDVRYGEDQRLREVERLLSSSRTPIIKYIEQPGLDEHEQAKEQSNLLPMIAERTLSLPLGRAIYTFGSVPTVSADSYAIPKIELSIKIVPQNMTLPCTLDVFPPETRAWVEFHNGVAAALRISPSSDGVDSSWIAFNKPSELNAEHAGFLFGLGLSGHLRSMVTWHAFGYLTPKHDLTSVGVLLGLSAAYMGTGDNLVTKLLSVHTPALLPPKSAELNIPLATQCAGLMGVGVLYLGTRHRRMAEVSLNEISRRDLGQADVTNEQREAYAITSALAFGMIMCGYGVYATSPADLAILERLRILVHGDPPPVAPRKPTRPSFDVNLTSPAATIALGLMYMRSERADIAALLEIPDTPVALSRVQPSFLLLRTLSRGLIMWDSITPSIAWIASQMPQIMLSQVERSQGSSLEDTFELGYYYVIAGACFAMALKYAGTANEEAYNALIHYFDELTQITGGSALSFNSQIKRSAIREALNLVCVCLGVVMAGTGEVQVLRRLRLAHGTYGGLHRYGTHVAIHMALGLLFLGGGRYTLGNSDAAIACLVVSLYPRFPTSSAETKGLLQAFRHMWVLAVEPRCLIARDADTGQAVYIPVKCKIGEGDSVRTHKYICPTLIPDFNRLISIKVDNQRYWPFYLNIAGNARHREVLLRTQTIYVKRRTGWLDYGEDPKANRSINVRNGGPVGDPTVLDFPTAADGKQSLNAELHEFITSFAHDSRVTAFADRFCRNRAETADEKRLYAFCQQSLLECLAVDKPQTLQSYLTIHYTRLLDPTSSPLATLAVRDLLFAAEFYNLYYLNSYGGCVDRAFRPPLIRPQLLQGALHAIDDRLAEYRSDPAFLAVLDQYLRGEDVSAGTEMPSQEPAEPASYNKRKRLSRQLVIYLARESVPSPPILSGLRKLSDEMRVEATQALGLATMRKADLPKNLDDVLRIPILMNGNSVVGSYVQLPWTLRSVEDVLRAWRPS</sequence>
<evidence type="ECO:0000256" key="4">
    <source>
        <dbReference type="ARBA" id="ARBA00022776"/>
    </source>
</evidence>
<feature type="compositionally biased region" description="Polar residues" evidence="6">
    <location>
        <begin position="138"/>
        <end position="149"/>
    </location>
</feature>
<dbReference type="InterPro" id="IPR048971">
    <property type="entry name" value="Apc1_3rd"/>
</dbReference>
<dbReference type="HOGENOM" id="CLU_001202_3_0_1"/>
<dbReference type="InterPro" id="IPR024990">
    <property type="entry name" value="Apc1"/>
</dbReference>
<feature type="compositionally biased region" description="Polar residues" evidence="6">
    <location>
        <begin position="122"/>
        <end position="131"/>
    </location>
</feature>
<dbReference type="PANTHER" id="PTHR12827:SF3">
    <property type="entry name" value="ANAPHASE-PROMOTING COMPLEX SUBUNIT 1"/>
    <property type="match status" value="1"/>
</dbReference>
<keyword evidence="4" id="KW-0498">Mitosis</keyword>
<evidence type="ECO:0000256" key="2">
    <source>
        <dbReference type="ARBA" id="ARBA00022618"/>
    </source>
</evidence>
<keyword evidence="2" id="KW-0132">Cell division</keyword>
<dbReference type="InParanoid" id="A0A067M6T6"/>
<keyword evidence="12" id="KW-1185">Reference proteome</keyword>
<feature type="compositionally biased region" description="Polar residues" evidence="6">
    <location>
        <begin position="603"/>
        <end position="614"/>
    </location>
</feature>
<dbReference type="OrthoDB" id="26401at2759"/>
<dbReference type="PANTHER" id="PTHR12827">
    <property type="entry name" value="MEIOTIC CHECKPOINT REGULATOR TSG24 FAMILY MEMBER"/>
    <property type="match status" value="1"/>
</dbReference>
<dbReference type="GO" id="GO:0031145">
    <property type="term" value="P:anaphase-promoting complex-dependent catabolic process"/>
    <property type="evidence" value="ECO:0007669"/>
    <property type="project" value="TreeGrafter"/>
</dbReference>
<dbReference type="InterPro" id="IPR046794">
    <property type="entry name" value="Apc1_MidN"/>
</dbReference>
<evidence type="ECO:0000259" key="10">
    <source>
        <dbReference type="Pfam" id="PF21282"/>
    </source>
</evidence>
<dbReference type="InterPro" id="IPR049255">
    <property type="entry name" value="Apc1_N"/>
</dbReference>
<dbReference type="Pfam" id="PF18122">
    <property type="entry name" value="APC1_C"/>
    <property type="match status" value="1"/>
</dbReference>
<reference evidence="12" key="1">
    <citation type="journal article" date="2014" name="Proc. Natl. Acad. Sci. U.S.A.">
        <title>Extensive sampling of basidiomycete genomes demonstrates inadequacy of the white-rot/brown-rot paradigm for wood decay fungi.</title>
        <authorList>
            <person name="Riley R."/>
            <person name="Salamov A.A."/>
            <person name="Brown D.W."/>
            <person name="Nagy L.G."/>
            <person name="Floudas D."/>
            <person name="Held B.W."/>
            <person name="Levasseur A."/>
            <person name="Lombard V."/>
            <person name="Morin E."/>
            <person name="Otillar R."/>
            <person name="Lindquist E.A."/>
            <person name="Sun H."/>
            <person name="LaButti K.M."/>
            <person name="Schmutz J."/>
            <person name="Jabbour D."/>
            <person name="Luo H."/>
            <person name="Baker S.E."/>
            <person name="Pisabarro A.G."/>
            <person name="Walton J.D."/>
            <person name="Blanchette R.A."/>
            <person name="Henrissat B."/>
            <person name="Martin F."/>
            <person name="Cullen D."/>
            <person name="Hibbett D.S."/>
            <person name="Grigoriev I.V."/>
        </authorList>
    </citation>
    <scope>NUCLEOTIDE SEQUENCE [LARGE SCALE GENOMIC DNA]</scope>
    <source>
        <strain evidence="12">FD-172 SS1</strain>
    </source>
</reference>
<keyword evidence="5" id="KW-0131">Cell cycle</keyword>
<feature type="domain" description="Anaphase-promoting complex subunit 1 middle" evidence="9">
    <location>
        <begin position="1066"/>
        <end position="1123"/>
    </location>
</feature>
<keyword evidence="3" id="KW-0677">Repeat</keyword>
<accession>A0A067M6T6</accession>
<dbReference type="STRING" id="930990.A0A067M6T6"/>
<feature type="domain" description="Anaphase-promoting complex subunit 1 N-terminal" evidence="7">
    <location>
        <begin position="74"/>
        <end position="225"/>
    </location>
</feature>
<dbReference type="InterPro" id="IPR041221">
    <property type="entry name" value="APC1_C"/>
</dbReference>
<feature type="region of interest" description="Disordered" evidence="6">
    <location>
        <begin position="588"/>
        <end position="652"/>
    </location>
</feature>
<evidence type="ECO:0000256" key="3">
    <source>
        <dbReference type="ARBA" id="ARBA00022737"/>
    </source>
</evidence>
<feature type="compositionally biased region" description="Polar residues" evidence="6">
    <location>
        <begin position="16"/>
        <end position="31"/>
    </location>
</feature>